<evidence type="ECO:0000313" key="9">
    <source>
        <dbReference type="Proteomes" id="UP001219037"/>
    </source>
</evidence>
<dbReference type="Pfam" id="PF00107">
    <property type="entry name" value="ADH_zinc_N"/>
    <property type="match status" value="1"/>
</dbReference>
<dbReference type="InterPro" id="IPR002328">
    <property type="entry name" value="ADH_Zn_CS"/>
</dbReference>
<gene>
    <name evidence="8" type="ORF">P8192_13860</name>
</gene>
<dbReference type="Pfam" id="PF08240">
    <property type="entry name" value="ADH_N"/>
    <property type="match status" value="1"/>
</dbReference>
<dbReference type="InterPro" id="IPR020843">
    <property type="entry name" value="ER"/>
</dbReference>
<dbReference type="PANTHER" id="PTHR43350">
    <property type="entry name" value="NAD-DEPENDENT ALCOHOL DEHYDROGENASE"/>
    <property type="match status" value="1"/>
</dbReference>
<protein>
    <submittedName>
        <fullName evidence="8">NAD(P)-dependent alcohol dehydrogenase</fullName>
    </submittedName>
</protein>
<dbReference type="Gene3D" id="3.90.180.10">
    <property type="entry name" value="Medium-chain alcohol dehydrogenases, catalytic domain"/>
    <property type="match status" value="1"/>
</dbReference>
<dbReference type="Gene3D" id="3.40.50.720">
    <property type="entry name" value="NAD(P)-binding Rossmann-like Domain"/>
    <property type="match status" value="1"/>
</dbReference>
<evidence type="ECO:0000313" key="8">
    <source>
        <dbReference type="EMBL" id="WFP16444.1"/>
    </source>
</evidence>
<comment type="similarity">
    <text evidence="2 6">Belongs to the zinc-containing alcohol dehydrogenase family.</text>
</comment>
<accession>A0ABY8H5P2</accession>
<dbReference type="SUPFAM" id="SSF50129">
    <property type="entry name" value="GroES-like"/>
    <property type="match status" value="2"/>
</dbReference>
<comment type="cofactor">
    <cofactor evidence="1 6">
        <name>Zn(2+)</name>
        <dbReference type="ChEBI" id="CHEBI:29105"/>
    </cofactor>
</comment>
<proteinExistence type="inferred from homology"/>
<evidence type="ECO:0000256" key="2">
    <source>
        <dbReference type="ARBA" id="ARBA00008072"/>
    </source>
</evidence>
<dbReference type="PANTHER" id="PTHR43350:SF2">
    <property type="entry name" value="GROES-LIKE ZINC-BINDING ALCOHOL DEHYDROGENASE FAMILY PROTEIN"/>
    <property type="match status" value="1"/>
</dbReference>
<feature type="domain" description="Enoyl reductase (ER)" evidence="7">
    <location>
        <begin position="10"/>
        <end position="364"/>
    </location>
</feature>
<evidence type="ECO:0000256" key="5">
    <source>
        <dbReference type="ARBA" id="ARBA00023002"/>
    </source>
</evidence>
<keyword evidence="5" id="KW-0560">Oxidoreductase</keyword>
<sequence>MQITAAITRGTGEPFEITTLELDDPRAGEVQVKLTATGICHTDAIVRDQVYPTPLPAVLGHEGAGVVEKVGEGVTTVAPGDKVVLGFNSCGSCQQCLGGMPAYCQHFYDYNFSGTRPDGTTALSDGETAVSSHFFGQSSFASHANVSARSVVKVDDDAPLELLGPLGCGLMTGAGSIINSLSVGAGESVAIFGTGAVGSAAIMAAAAVGATTIIAIDLVDSRLERAREYGATHTINSGSEDLTARLAEITAEQGVNVALDTTGITAVTRQAADAVGIKGRVGLVGAPALGDEATFEVGASLLKGWSFRTIIEGDAVPQDFIPRLVHLWRNGQFPIEKLIKTYPLDQINQAFEDSKSGETIKPIVTF</sequence>
<dbReference type="SUPFAM" id="SSF51735">
    <property type="entry name" value="NAD(P)-binding Rossmann-fold domains"/>
    <property type="match status" value="1"/>
</dbReference>
<dbReference type="PROSITE" id="PS00059">
    <property type="entry name" value="ADH_ZINC"/>
    <property type="match status" value="1"/>
</dbReference>
<evidence type="ECO:0000256" key="1">
    <source>
        <dbReference type="ARBA" id="ARBA00001947"/>
    </source>
</evidence>
<dbReference type="CDD" id="cd08278">
    <property type="entry name" value="benzyl_alcohol_DH"/>
    <property type="match status" value="1"/>
</dbReference>
<evidence type="ECO:0000259" key="7">
    <source>
        <dbReference type="SMART" id="SM00829"/>
    </source>
</evidence>
<dbReference type="Proteomes" id="UP001219037">
    <property type="component" value="Chromosome"/>
</dbReference>
<dbReference type="SMART" id="SM00829">
    <property type="entry name" value="PKS_ER"/>
    <property type="match status" value="1"/>
</dbReference>
<keyword evidence="9" id="KW-1185">Reference proteome</keyword>
<organism evidence="8 9">
    <name type="scientific">Citricoccus muralis</name>
    <dbReference type="NCBI Taxonomy" id="169134"/>
    <lineage>
        <taxon>Bacteria</taxon>
        <taxon>Bacillati</taxon>
        <taxon>Actinomycetota</taxon>
        <taxon>Actinomycetes</taxon>
        <taxon>Micrococcales</taxon>
        <taxon>Micrococcaceae</taxon>
        <taxon>Citricoccus</taxon>
    </lineage>
</organism>
<reference evidence="8 9" key="1">
    <citation type="submission" date="2023-04" db="EMBL/GenBank/DDBJ databases">
        <title>Funneling lignin-derived compounds into biodiesel using alkali-halophilic Citricoccus sp. P2.</title>
        <authorList>
            <person name="Luo C.-B."/>
        </authorList>
    </citation>
    <scope>NUCLEOTIDE SEQUENCE [LARGE SCALE GENOMIC DNA]</scope>
    <source>
        <strain evidence="8 9">P2</strain>
    </source>
</reference>
<evidence type="ECO:0000256" key="6">
    <source>
        <dbReference type="RuleBase" id="RU361277"/>
    </source>
</evidence>
<name>A0ABY8H5P2_9MICC</name>
<dbReference type="EMBL" id="CP121252">
    <property type="protein sequence ID" value="WFP16444.1"/>
    <property type="molecule type" value="Genomic_DNA"/>
</dbReference>
<keyword evidence="3 6" id="KW-0479">Metal-binding</keyword>
<evidence type="ECO:0000256" key="4">
    <source>
        <dbReference type="ARBA" id="ARBA00022833"/>
    </source>
</evidence>
<dbReference type="InterPro" id="IPR011032">
    <property type="entry name" value="GroES-like_sf"/>
</dbReference>
<evidence type="ECO:0000256" key="3">
    <source>
        <dbReference type="ARBA" id="ARBA00022723"/>
    </source>
</evidence>
<dbReference type="InterPro" id="IPR013149">
    <property type="entry name" value="ADH-like_C"/>
</dbReference>
<keyword evidence="4 6" id="KW-0862">Zinc</keyword>
<dbReference type="InterPro" id="IPR013154">
    <property type="entry name" value="ADH-like_N"/>
</dbReference>
<dbReference type="RefSeq" id="WP_278157585.1">
    <property type="nucleotide sequence ID" value="NZ_CP121252.1"/>
</dbReference>
<dbReference type="InterPro" id="IPR036291">
    <property type="entry name" value="NAD(P)-bd_dom_sf"/>
</dbReference>